<evidence type="ECO:0000313" key="5">
    <source>
        <dbReference type="EMBL" id="KAA3669893.1"/>
    </source>
</evidence>
<protein>
    <submittedName>
        <fullName evidence="5">Triosephosphate isomerase (TIM)</fullName>
    </submittedName>
</protein>
<comment type="subunit">
    <text evidence="2">Homodimer.</text>
</comment>
<keyword evidence="6" id="KW-1185">Reference proteome</keyword>
<dbReference type="SUPFAM" id="SSF51351">
    <property type="entry name" value="Triosephosphate isomerase (TIM)"/>
    <property type="match status" value="1"/>
</dbReference>
<dbReference type="AlphaFoldDB" id="A0A5J4N2U0"/>
<comment type="pathway">
    <text evidence="4">Carbohydrate biosynthesis.</text>
</comment>
<dbReference type="GO" id="GO:0006094">
    <property type="term" value="P:gluconeogenesis"/>
    <property type="evidence" value="ECO:0007669"/>
    <property type="project" value="UniProtKB-UniPathway"/>
</dbReference>
<dbReference type="InterPro" id="IPR000652">
    <property type="entry name" value="Triosephosphate_isomerase"/>
</dbReference>
<dbReference type="InterPro" id="IPR013785">
    <property type="entry name" value="Aldolase_TIM"/>
</dbReference>
<comment type="similarity">
    <text evidence="1">Belongs to the triosephosphate isomerase family.</text>
</comment>
<evidence type="ECO:0000313" key="6">
    <source>
        <dbReference type="Proteomes" id="UP000324629"/>
    </source>
</evidence>
<dbReference type="Gene3D" id="3.20.20.70">
    <property type="entry name" value="Aldolase class I"/>
    <property type="match status" value="1"/>
</dbReference>
<keyword evidence="3 5" id="KW-0413">Isomerase</keyword>
<comment type="caution">
    <text evidence="5">The sequence shown here is derived from an EMBL/GenBank/DDBJ whole genome shotgun (WGS) entry which is preliminary data.</text>
</comment>
<dbReference type="GO" id="GO:0006096">
    <property type="term" value="P:glycolytic process"/>
    <property type="evidence" value="ECO:0007669"/>
    <property type="project" value="UniProtKB-UniPathway"/>
</dbReference>
<reference evidence="5 6" key="1">
    <citation type="journal article" date="2019" name="Gigascience">
        <title>Whole-genome sequence of the oriental lung fluke Paragonimus westermani.</title>
        <authorList>
            <person name="Oey H."/>
            <person name="Zakrzewski M."/>
            <person name="Narain K."/>
            <person name="Devi K.R."/>
            <person name="Agatsuma T."/>
            <person name="Nawaratna S."/>
            <person name="Gobert G.N."/>
            <person name="Jones M.K."/>
            <person name="Ragan M.A."/>
            <person name="McManus D.P."/>
            <person name="Krause L."/>
        </authorList>
    </citation>
    <scope>NUCLEOTIDE SEQUENCE [LARGE SCALE GENOMIC DNA]</scope>
    <source>
        <strain evidence="5 6">IND2009</strain>
    </source>
</reference>
<accession>A0A5J4N2U0</accession>
<evidence type="ECO:0000256" key="1">
    <source>
        <dbReference type="ARBA" id="ARBA00007422"/>
    </source>
</evidence>
<proteinExistence type="inferred from homology"/>
<dbReference type="Pfam" id="PF00121">
    <property type="entry name" value="TIM"/>
    <property type="match status" value="1"/>
</dbReference>
<evidence type="ECO:0000256" key="4">
    <source>
        <dbReference type="ARBA" id="ARBA00024331"/>
    </source>
</evidence>
<name>A0A5J4N2U0_9TREM</name>
<evidence type="ECO:0000256" key="3">
    <source>
        <dbReference type="ARBA" id="ARBA00023235"/>
    </source>
</evidence>
<dbReference type="UniPathway" id="UPA00138"/>
<dbReference type="Proteomes" id="UP000324629">
    <property type="component" value="Unassembled WGS sequence"/>
</dbReference>
<evidence type="ECO:0000256" key="2">
    <source>
        <dbReference type="ARBA" id="ARBA00011738"/>
    </source>
</evidence>
<dbReference type="EMBL" id="QNGE01020195">
    <property type="protein sequence ID" value="KAA3669893.1"/>
    <property type="molecule type" value="Genomic_DNA"/>
</dbReference>
<organism evidence="5 6">
    <name type="scientific">Paragonimus westermani</name>
    <dbReference type="NCBI Taxonomy" id="34504"/>
    <lineage>
        <taxon>Eukaryota</taxon>
        <taxon>Metazoa</taxon>
        <taxon>Spiralia</taxon>
        <taxon>Lophotrochozoa</taxon>
        <taxon>Platyhelminthes</taxon>
        <taxon>Trematoda</taxon>
        <taxon>Digenea</taxon>
        <taxon>Plagiorchiida</taxon>
        <taxon>Troglotremata</taxon>
        <taxon>Troglotrematidae</taxon>
        <taxon>Paragonimus</taxon>
    </lineage>
</organism>
<feature type="non-terminal residue" evidence="5">
    <location>
        <position position="61"/>
    </location>
</feature>
<dbReference type="GO" id="GO:0004807">
    <property type="term" value="F:triose-phosphate isomerase activity"/>
    <property type="evidence" value="ECO:0007669"/>
    <property type="project" value="InterPro"/>
</dbReference>
<dbReference type="PROSITE" id="PS51440">
    <property type="entry name" value="TIM_2"/>
    <property type="match status" value="1"/>
</dbReference>
<sequence>MSNSRKFFVGGNWKMNGSKEKNANLIHTLSSAEIDPNTEVVVAPPSIFLLDVREKLDHRFQ</sequence>
<gene>
    <name evidence="5" type="ORF">DEA37_0000975</name>
</gene>
<dbReference type="InterPro" id="IPR035990">
    <property type="entry name" value="TIM_sf"/>
</dbReference>
<dbReference type="UniPathway" id="UPA00109">
    <property type="reaction ID" value="UER00189"/>
</dbReference>